<evidence type="ECO:0000313" key="4">
    <source>
        <dbReference type="Proteomes" id="UP000570595"/>
    </source>
</evidence>
<sequence>MASPAEKGRASPRPGRSVAASPSPTVGGGPSVSSSEQGGLPVLPKGPARVTAGASIPTVFDRKFHAGDYLHHTPPDDTRGRPFGSTASSLLSSTYRDAVDEGRLLAEMESVSLVDPYGRGIYCAMVPAEVWQNLRRLLSRVSRERRAAEEEAARLSHTLDGYKQLEDLEFRVAKLKAERIELLRDRAVIESDWSSRYSLVERLRGALSRTGKWQEALDSLSDRVTAAEELRRKLETGMAAVEEEGPAVGIEPAASPVTACEIVHRSTKELNGKLYVVTVWLHLYEHNKADGQEGRCPHGGTFVAPEGLVKGGAVLARALLEGCAGETGGSPSSLIVTISDLEGVTLLEEISLVRQTPMSAGAVKRMAASITLGLEGDIQIEAADDEASLRRRALVPPVHAWIPVVLSKNQTVTSVDEWLKLQVWVLSLDRGLAVFRLLDATAGIMYTLGVCMDTAGEAAALVEGIVARLVGIRERRSGGRLRDIILRPSSTSPRGGPPINPKLGGLWSRLSSGREQQPSRDEYPSAWEPPPSDSPLERGGKPLLLRPISDTPRVAAPAKPLPVAVVTRLISWSPPSSTALETALLRVSASQQTEAPLLMDVLCYAPMRRETVAVGQLDMAEVCRRVSEGPGFSEDIDRLPQLAKAAIEDPTVLSSLPLADFKSILRLISTSLNISSAGEVSIAPSEFAISSPAWSV</sequence>
<accession>A0A7J6M5H4</accession>
<feature type="compositionally biased region" description="Low complexity" evidence="2">
    <location>
        <begin position="21"/>
        <end position="35"/>
    </location>
</feature>
<evidence type="ECO:0000256" key="2">
    <source>
        <dbReference type="SAM" id="MobiDB-lite"/>
    </source>
</evidence>
<evidence type="ECO:0000256" key="1">
    <source>
        <dbReference type="SAM" id="Coils"/>
    </source>
</evidence>
<feature type="coiled-coil region" evidence="1">
    <location>
        <begin position="217"/>
        <end position="244"/>
    </location>
</feature>
<feature type="coiled-coil region" evidence="1">
    <location>
        <begin position="131"/>
        <end position="185"/>
    </location>
</feature>
<dbReference type="EMBL" id="JABAHT010000066">
    <property type="protein sequence ID" value="KAF4666792.1"/>
    <property type="molecule type" value="Genomic_DNA"/>
</dbReference>
<comment type="caution">
    <text evidence="3">The sequence shown here is derived from an EMBL/GenBank/DDBJ whole genome shotgun (WGS) entry which is preliminary data.</text>
</comment>
<keyword evidence="1" id="KW-0175">Coiled coil</keyword>
<name>A0A7J6M5H4_PEROL</name>
<dbReference type="AlphaFoldDB" id="A0A7J6M5H4"/>
<organism evidence="3 4">
    <name type="scientific">Perkinsus olseni</name>
    <name type="common">Perkinsus atlanticus</name>
    <dbReference type="NCBI Taxonomy" id="32597"/>
    <lineage>
        <taxon>Eukaryota</taxon>
        <taxon>Sar</taxon>
        <taxon>Alveolata</taxon>
        <taxon>Perkinsozoa</taxon>
        <taxon>Perkinsea</taxon>
        <taxon>Perkinsida</taxon>
        <taxon>Perkinsidae</taxon>
        <taxon>Perkinsus</taxon>
    </lineage>
</organism>
<gene>
    <name evidence="3" type="ORF">FOZ61_009229</name>
</gene>
<evidence type="ECO:0000313" key="3">
    <source>
        <dbReference type="EMBL" id="KAF4666792.1"/>
    </source>
</evidence>
<feature type="region of interest" description="Disordered" evidence="2">
    <location>
        <begin position="1"/>
        <end position="48"/>
    </location>
</feature>
<reference evidence="3 4" key="1">
    <citation type="submission" date="2020-04" db="EMBL/GenBank/DDBJ databases">
        <title>Perkinsus olseni comparative genomics.</title>
        <authorList>
            <person name="Bogema D.R."/>
        </authorList>
    </citation>
    <scope>NUCLEOTIDE SEQUENCE [LARGE SCALE GENOMIC DNA]</scope>
    <source>
        <strain evidence="3">ATCC PRA-179</strain>
    </source>
</reference>
<proteinExistence type="predicted"/>
<dbReference type="Proteomes" id="UP000570595">
    <property type="component" value="Unassembled WGS sequence"/>
</dbReference>
<feature type="region of interest" description="Disordered" evidence="2">
    <location>
        <begin position="486"/>
        <end position="546"/>
    </location>
</feature>
<protein>
    <submittedName>
        <fullName evidence="3">Uncharacterized protein</fullName>
    </submittedName>
</protein>